<dbReference type="EMBL" id="JAYMGO010000020">
    <property type="protein sequence ID" value="KAL1254580.1"/>
    <property type="molecule type" value="Genomic_DNA"/>
</dbReference>
<comment type="caution">
    <text evidence="1">The sequence shown here is derived from an EMBL/GenBank/DDBJ whole genome shotgun (WGS) entry which is preliminary data.</text>
</comment>
<reference evidence="1 2" key="1">
    <citation type="submission" date="2023-09" db="EMBL/GenBank/DDBJ databases">
        <authorList>
            <person name="Wang M."/>
        </authorList>
    </citation>
    <scope>NUCLEOTIDE SEQUENCE [LARGE SCALE GENOMIC DNA]</scope>
    <source>
        <strain evidence="1">GT-2023</strain>
        <tissue evidence="1">Liver</tissue>
    </source>
</reference>
<proteinExistence type="predicted"/>
<gene>
    <name evidence="1" type="ORF">QQF64_016809</name>
</gene>
<keyword evidence="2" id="KW-1185">Reference proteome</keyword>
<dbReference type="Proteomes" id="UP001558613">
    <property type="component" value="Unassembled WGS sequence"/>
</dbReference>
<organism evidence="1 2">
    <name type="scientific">Cirrhinus molitorella</name>
    <name type="common">mud carp</name>
    <dbReference type="NCBI Taxonomy" id="172907"/>
    <lineage>
        <taxon>Eukaryota</taxon>
        <taxon>Metazoa</taxon>
        <taxon>Chordata</taxon>
        <taxon>Craniata</taxon>
        <taxon>Vertebrata</taxon>
        <taxon>Euteleostomi</taxon>
        <taxon>Actinopterygii</taxon>
        <taxon>Neopterygii</taxon>
        <taxon>Teleostei</taxon>
        <taxon>Ostariophysi</taxon>
        <taxon>Cypriniformes</taxon>
        <taxon>Cyprinidae</taxon>
        <taxon>Labeoninae</taxon>
        <taxon>Labeonini</taxon>
        <taxon>Cirrhinus</taxon>
    </lineage>
</organism>
<evidence type="ECO:0000313" key="2">
    <source>
        <dbReference type="Proteomes" id="UP001558613"/>
    </source>
</evidence>
<name>A0ABR3LQ61_9TELE</name>
<protein>
    <submittedName>
        <fullName evidence="1">Uncharacterized protein</fullName>
    </submittedName>
</protein>
<evidence type="ECO:0000313" key="1">
    <source>
        <dbReference type="EMBL" id="KAL1254580.1"/>
    </source>
</evidence>
<sequence length="73" mass="8482">MSENRPEVNLYEMAKLLKGQSITLLHTRRVQSSSFKETQQSYKVKSEEERRGEEEFYISITPLVGKVCNVSRS</sequence>
<accession>A0ABR3LQ61</accession>